<keyword evidence="4" id="KW-1185">Reference proteome</keyword>
<dbReference type="OrthoDB" id="9792992at2"/>
<accession>A0A418LZN0</accession>
<dbReference type="GO" id="GO:0016020">
    <property type="term" value="C:membrane"/>
    <property type="evidence" value="ECO:0007669"/>
    <property type="project" value="InterPro"/>
</dbReference>
<proteinExistence type="predicted"/>
<dbReference type="GO" id="GO:0000155">
    <property type="term" value="F:phosphorelay sensor kinase activity"/>
    <property type="evidence" value="ECO:0007669"/>
    <property type="project" value="InterPro"/>
</dbReference>
<dbReference type="RefSeq" id="WP_119670957.1">
    <property type="nucleotide sequence ID" value="NZ_QXED01000010.1"/>
</dbReference>
<dbReference type="Gene3D" id="3.30.565.10">
    <property type="entry name" value="Histidine kinase-like ATPase, C-terminal domain"/>
    <property type="match status" value="1"/>
</dbReference>
<feature type="transmembrane region" description="Helical" evidence="1">
    <location>
        <begin position="36"/>
        <end position="59"/>
    </location>
</feature>
<dbReference type="AlphaFoldDB" id="A0A418LZN0"/>
<evidence type="ECO:0000313" key="4">
    <source>
        <dbReference type="Proteomes" id="UP000283523"/>
    </source>
</evidence>
<organism evidence="3 4">
    <name type="scientific">Fibrisoma montanum</name>
    <dbReference type="NCBI Taxonomy" id="2305895"/>
    <lineage>
        <taxon>Bacteria</taxon>
        <taxon>Pseudomonadati</taxon>
        <taxon>Bacteroidota</taxon>
        <taxon>Cytophagia</taxon>
        <taxon>Cytophagales</taxon>
        <taxon>Spirosomataceae</taxon>
        <taxon>Fibrisoma</taxon>
    </lineage>
</organism>
<dbReference type="InterPro" id="IPR010559">
    <property type="entry name" value="Sig_transdc_His_kin_internal"/>
</dbReference>
<dbReference type="Proteomes" id="UP000283523">
    <property type="component" value="Unassembled WGS sequence"/>
</dbReference>
<sequence length="357" mass="40828">MTVSLRPNRARVRNLLYVGLLLLPISLNLINPSQTGYQYSLFGITFNLVFLLTAWFEHVVILNRFLDRRQYWAALVGSVGALFFFVAVRYLIEQQLASILFNSINYDPSNLTIRYYVQDNQYYAFTAVGLGILFKLIEDWFVHQQERQALVSEKTTAELAFLKSQINPHFLFNTLNNIYALAYTKSDAAPGAILKLSDLMRYMLYESTGPAPAPTGNGSVSRETAHKVPLTKEIQYVQNLVDLEKLRVPNAQVQFDVEGNTDLYRIEPMLLISFVENAFKHGDLTDPKQPLVIHLSVRQGQLQADILNKKSHHQKDTTGGIGLPNVRRRLDLLYPNRYTLHIDDDEQTYACRLAVRL</sequence>
<keyword evidence="1" id="KW-1133">Transmembrane helix</keyword>
<evidence type="ECO:0000259" key="2">
    <source>
        <dbReference type="Pfam" id="PF06580"/>
    </source>
</evidence>
<name>A0A418LZN0_9BACT</name>
<dbReference type="EMBL" id="QXED01000010">
    <property type="protein sequence ID" value="RIV18719.1"/>
    <property type="molecule type" value="Genomic_DNA"/>
</dbReference>
<dbReference type="InterPro" id="IPR050640">
    <property type="entry name" value="Bact_2-comp_sensor_kinase"/>
</dbReference>
<evidence type="ECO:0000256" key="1">
    <source>
        <dbReference type="SAM" id="Phobius"/>
    </source>
</evidence>
<keyword evidence="3" id="KW-0808">Transferase</keyword>
<dbReference type="InterPro" id="IPR036890">
    <property type="entry name" value="HATPase_C_sf"/>
</dbReference>
<dbReference type="PANTHER" id="PTHR34220">
    <property type="entry name" value="SENSOR HISTIDINE KINASE YPDA"/>
    <property type="match status" value="1"/>
</dbReference>
<evidence type="ECO:0000313" key="3">
    <source>
        <dbReference type="EMBL" id="RIV18719.1"/>
    </source>
</evidence>
<reference evidence="3 4" key="1">
    <citation type="submission" date="2018-08" db="EMBL/GenBank/DDBJ databases">
        <title>Fibrisoma montanum sp. nov., isolated from Danxia mountain soil.</title>
        <authorList>
            <person name="Huang Y."/>
        </authorList>
    </citation>
    <scope>NUCLEOTIDE SEQUENCE [LARGE SCALE GENOMIC DNA]</scope>
    <source>
        <strain evidence="3 4">HYT19</strain>
    </source>
</reference>
<keyword evidence="3" id="KW-0418">Kinase</keyword>
<keyword evidence="1" id="KW-0812">Transmembrane</keyword>
<protein>
    <submittedName>
        <fullName evidence="3">Histidine kinase</fullName>
    </submittedName>
</protein>
<keyword evidence="1" id="KW-0472">Membrane</keyword>
<gene>
    <name evidence="3" type="ORF">DYU11_27515</name>
</gene>
<feature type="transmembrane region" description="Helical" evidence="1">
    <location>
        <begin position="71"/>
        <end position="92"/>
    </location>
</feature>
<feature type="domain" description="Signal transduction histidine kinase internal region" evidence="2">
    <location>
        <begin position="157"/>
        <end position="250"/>
    </location>
</feature>
<feature type="transmembrane region" description="Helical" evidence="1">
    <location>
        <begin position="12"/>
        <end position="30"/>
    </location>
</feature>
<comment type="caution">
    <text evidence="3">The sequence shown here is derived from an EMBL/GenBank/DDBJ whole genome shotgun (WGS) entry which is preliminary data.</text>
</comment>
<dbReference type="PANTHER" id="PTHR34220:SF7">
    <property type="entry name" value="SENSOR HISTIDINE KINASE YPDA"/>
    <property type="match status" value="1"/>
</dbReference>
<dbReference type="Pfam" id="PF06580">
    <property type="entry name" value="His_kinase"/>
    <property type="match status" value="1"/>
</dbReference>